<feature type="chain" id="PRO_5004795603" evidence="2">
    <location>
        <begin position="17"/>
        <end position="834"/>
    </location>
</feature>
<dbReference type="KEGG" id="gba:J421_3154"/>
<dbReference type="RefSeq" id="WP_025412157.1">
    <property type="nucleotide sequence ID" value="NZ_CP007128.1"/>
</dbReference>
<dbReference type="SUPFAM" id="SSF48452">
    <property type="entry name" value="TPR-like"/>
    <property type="match status" value="1"/>
</dbReference>
<dbReference type="PANTHER" id="PTHR40940:SF2">
    <property type="entry name" value="BATD"/>
    <property type="match status" value="1"/>
</dbReference>
<keyword evidence="4" id="KW-1185">Reference proteome</keyword>
<dbReference type="Gene3D" id="2.30.30.40">
    <property type="entry name" value="SH3 Domains"/>
    <property type="match status" value="1"/>
</dbReference>
<dbReference type="STRING" id="861299.J421_3154"/>
<sequence>MSPVAALVLAVLRLLAQIGVTVSAPTQIGPRDPALVQVEITAPAGRDVRLVPPSFAPFRLVTANVVSGVDSGAVRRGAARSAWQTIEHRFVLAPPANAAGHYTFAPFEARVTAPGMRDALARSAAWAITVRGPPPTSGDLPAIVERASIEPSKGINFHALALPETVYVGQQVTYQVGVFLDEAVRTRLRRNPEFLPPELRGLLAYELPAGRTSLRDRVIAGKKWDVHVFQRAVFPLEAGRTDVPPAQLSYSLPLSLGFFSREESYTARSEPASIVGVAPPLAGRPSDWVGAVGVLRASSRLDTATTRVGDPLVLTLRVEGTANVKLLPRPPLSIAWGTAVPGEERVTVDSTALLVRGAKEFDWIVTPRTAGDQEVPTIRYPYFDPYRRVYDVATSTPLPVAVSPGTLAAATSDSVAPHALEIRRVDFGPVAAPVSSRALFWLIVLLAPLPAVVLVVARRPRRVRPTPPPAARLRDVARGATAADVRRVRQLFGGALAERLALRDAGADVASARAGVLTRRLRRAGVTPETATAVEAFARRLDAVSYSEARDAASATRDGRLLADEAHALLAAVDREARTRVALHTAGVARRAIVLRALLVAALGAAAATAARAAARARAETEFERGVAAYATRRYAEAALHFTTAARAEVRSPDAWANAGTAAWVVGDTVGAAVGWQRAIRLDPRAADLRVRLDLLPASQDGWIAGVPPLPLDWAALTGLAMWVAACAAGAARLAGRGRSWPIGSLGTAALLGASASALLCAQLARVHAARDLAVVRVSGPLHAEPALGSEVAGPVEATDVARVTGRRTVWARVALDGGRQGWIESDRLIWLAP</sequence>
<dbReference type="InParanoid" id="W0RIV0"/>
<protein>
    <submittedName>
        <fullName evidence="3">Aerotolerance-related protein BatD</fullName>
    </submittedName>
</protein>
<accession>W0RIV0</accession>
<keyword evidence="1" id="KW-0472">Membrane</keyword>
<proteinExistence type="predicted"/>
<keyword evidence="2" id="KW-0732">Signal</keyword>
<dbReference type="Proteomes" id="UP000019151">
    <property type="component" value="Chromosome"/>
</dbReference>
<dbReference type="InterPro" id="IPR025738">
    <property type="entry name" value="BatD"/>
</dbReference>
<dbReference type="InterPro" id="IPR011990">
    <property type="entry name" value="TPR-like_helical_dom_sf"/>
</dbReference>
<feature type="signal peptide" evidence="2">
    <location>
        <begin position="1"/>
        <end position="16"/>
    </location>
</feature>
<feature type="transmembrane region" description="Helical" evidence="1">
    <location>
        <begin position="438"/>
        <end position="457"/>
    </location>
</feature>
<keyword evidence="1" id="KW-1133">Transmembrane helix</keyword>
<evidence type="ECO:0000313" key="4">
    <source>
        <dbReference type="Proteomes" id="UP000019151"/>
    </source>
</evidence>
<dbReference type="AlphaFoldDB" id="W0RIV0"/>
<gene>
    <name evidence="3" type="ORF">J421_3154</name>
</gene>
<keyword evidence="1" id="KW-0812">Transmembrane</keyword>
<dbReference type="HOGENOM" id="CLU_371219_0_0_0"/>
<evidence type="ECO:0000313" key="3">
    <source>
        <dbReference type="EMBL" id="AHG90691.1"/>
    </source>
</evidence>
<reference evidence="3 4" key="1">
    <citation type="journal article" date="2014" name="Genome Announc.">
        <title>Genome Sequence and Methylome of Soil Bacterium Gemmatirosa kalamazoonensis KBS708T, a Member of the Rarely Cultivated Gemmatimonadetes Phylum.</title>
        <authorList>
            <person name="Debruyn J.M."/>
            <person name="Radosevich M."/>
            <person name="Wommack K.E."/>
            <person name="Polson S.W."/>
            <person name="Hauser L.J."/>
            <person name="Fawaz M.N."/>
            <person name="Korlach J."/>
            <person name="Tsai Y.C."/>
        </authorList>
    </citation>
    <scope>NUCLEOTIDE SEQUENCE [LARGE SCALE GENOMIC DNA]</scope>
    <source>
        <strain evidence="3 4">KBS708</strain>
    </source>
</reference>
<organism evidence="3 4">
    <name type="scientific">Gemmatirosa kalamazoonensis</name>
    <dbReference type="NCBI Taxonomy" id="861299"/>
    <lineage>
        <taxon>Bacteria</taxon>
        <taxon>Pseudomonadati</taxon>
        <taxon>Gemmatimonadota</taxon>
        <taxon>Gemmatimonadia</taxon>
        <taxon>Gemmatimonadales</taxon>
        <taxon>Gemmatimonadaceae</taxon>
        <taxon>Gemmatirosa</taxon>
    </lineage>
</organism>
<name>W0RIV0_9BACT</name>
<dbReference type="EMBL" id="CP007128">
    <property type="protein sequence ID" value="AHG90691.1"/>
    <property type="molecule type" value="Genomic_DNA"/>
</dbReference>
<dbReference type="PANTHER" id="PTHR40940">
    <property type="entry name" value="PROTEIN BATD-RELATED"/>
    <property type="match status" value="1"/>
</dbReference>
<feature type="transmembrane region" description="Helical" evidence="1">
    <location>
        <begin position="593"/>
        <end position="615"/>
    </location>
</feature>
<evidence type="ECO:0000256" key="2">
    <source>
        <dbReference type="SAM" id="SignalP"/>
    </source>
</evidence>
<evidence type="ECO:0000256" key="1">
    <source>
        <dbReference type="SAM" id="Phobius"/>
    </source>
</evidence>
<dbReference type="eggNOG" id="COG4783">
    <property type="taxonomic scope" value="Bacteria"/>
</dbReference>
<dbReference type="Gene3D" id="1.25.40.10">
    <property type="entry name" value="Tetratricopeptide repeat domain"/>
    <property type="match status" value="1"/>
</dbReference>
<dbReference type="OrthoDB" id="2079210at2"/>